<accession>A0ABY7EST8</accession>
<evidence type="ECO:0000313" key="2">
    <source>
        <dbReference type="Proteomes" id="UP001164746"/>
    </source>
</evidence>
<dbReference type="PANTHER" id="PTHR31691:SF1">
    <property type="entry name" value="ROTATIN"/>
    <property type="match status" value="1"/>
</dbReference>
<dbReference type="Gene3D" id="1.25.10.10">
    <property type="entry name" value="Leucine-rich Repeat Variant"/>
    <property type="match status" value="2"/>
</dbReference>
<name>A0ABY7EST8_MYAAR</name>
<keyword evidence="2" id="KW-1185">Reference proteome</keyword>
<protein>
    <submittedName>
        <fullName evidence="1">RTTN-like protein</fullName>
    </submittedName>
</protein>
<dbReference type="InterPro" id="IPR011989">
    <property type="entry name" value="ARM-like"/>
</dbReference>
<feature type="non-terminal residue" evidence="1">
    <location>
        <position position="1083"/>
    </location>
</feature>
<sequence length="1083" mass="119350">YALQVDGLRKVYEIFTSLSVDPGVKKSAVDQLAIILQVQHSAMQAYLPGCLSILRSIVHNDYSLRHRLAHDTSLYLTLVRVALLLSNDDRTCYEVSHILALLLFDEQARFFMGGSKNTAFSVPNIVKLRFSAKLRLTPTDKIILTNSHLRQGLQSAVYDITNSTSHFAVQRSLRRLLGYLVARSDAGVMEIFHTLDWCGAVARFVKVTPASTADESLLWDILRFISLVLKLTNRAPDNILQWVGEVLYHPKALLAFISAYNNSLPYLLTVRLKFHQLRGDLAHRLVQRLNVTDAPHFYNLAALEATLLALVHITAKPGWSQECTDQEGNALLCQVLNCLLEVVCAFHIGRGGTAMSFMGKGEWPKNWLYSRHGDDISGDPGLDWMLTLWAYRDSEVRTAGLGIAVTLSCLEEGRKLLTANCKHIPGGIWAAALSILLDTSECSIVRQQAALLLVNLTSTPLPSGTSEGEQRIWAGPIVMDTEYGVSLTGLPALLALVEHCQLYREMTVMLSAYHPQPAVQPTLTSEIQQLSQSASENTLSVLGGAESSGEECPGEITSQQSVTTPCLVAAVSQLVRNLIVQAPQDTVTALKNESLIPFFVSMLDAGFLEGIQGLTSSVPMELFFTELLEMHVHILRLLNTCLVHDHTTRLHVLQDRVALGGIVSLLRIFSDVSADTYGSCCEVWNTVLMFLTTLVKTQCGAAVEVLAQVLTKQWTPIAEALLRILEGGHGKGDLYTACLDFLSALCSEEGKLGASRTDVEGQVTFTALLNTLQHADGEEKDGGQVTAGSSFCKALITSCDQIFLRKGEHSQTGERIHTHSRLSMTSLQSKQGSKVKDEALIQELTLTLDLLRNFMYKNEDVKTACYHSGLHHIVHKLWSWCQLDIGLMACVVSLLTTYTASSPTECRNILWKSNFLQEFSNLNPKRSKGNKGRQLATEQLWLELLLNLSFSLEGQQIILKIPACLDVLLEFVESPTTRLQETAVMIIRNLACHTSNKPRLLSNDQLLPRLLVCVGSDREKVTAGAASALWALIYNNQKAKVVMKNANVAAKLQDIMSDMDATDSKLQESCLADLQAVIATVCE</sequence>
<reference evidence="1" key="1">
    <citation type="submission" date="2022-11" db="EMBL/GenBank/DDBJ databases">
        <title>Centuries of genome instability and evolution in soft-shell clam transmissible cancer (bioRxiv).</title>
        <authorList>
            <person name="Hart S.F.M."/>
            <person name="Yonemitsu M.A."/>
            <person name="Giersch R.M."/>
            <person name="Beal B.F."/>
            <person name="Arriagada G."/>
            <person name="Davis B.W."/>
            <person name="Ostrander E.A."/>
            <person name="Goff S.P."/>
            <person name="Metzger M.J."/>
        </authorList>
    </citation>
    <scope>NUCLEOTIDE SEQUENCE</scope>
    <source>
        <strain evidence="1">MELC-2E11</strain>
        <tissue evidence="1">Siphon/mantle</tissue>
    </source>
</reference>
<organism evidence="1 2">
    <name type="scientific">Mya arenaria</name>
    <name type="common">Soft-shell clam</name>
    <dbReference type="NCBI Taxonomy" id="6604"/>
    <lineage>
        <taxon>Eukaryota</taxon>
        <taxon>Metazoa</taxon>
        <taxon>Spiralia</taxon>
        <taxon>Lophotrochozoa</taxon>
        <taxon>Mollusca</taxon>
        <taxon>Bivalvia</taxon>
        <taxon>Autobranchia</taxon>
        <taxon>Heteroconchia</taxon>
        <taxon>Euheterodonta</taxon>
        <taxon>Imparidentia</taxon>
        <taxon>Neoheterodontei</taxon>
        <taxon>Myida</taxon>
        <taxon>Myoidea</taxon>
        <taxon>Myidae</taxon>
        <taxon>Mya</taxon>
    </lineage>
</organism>
<gene>
    <name evidence="1" type="ORF">MAR_026189</name>
</gene>
<proteinExistence type="predicted"/>
<dbReference type="SUPFAM" id="SSF48371">
    <property type="entry name" value="ARM repeat"/>
    <property type="match status" value="2"/>
</dbReference>
<dbReference type="PANTHER" id="PTHR31691">
    <property type="entry name" value="ROTATIN"/>
    <property type="match status" value="1"/>
</dbReference>
<dbReference type="Proteomes" id="UP001164746">
    <property type="component" value="Chromosome 8"/>
</dbReference>
<dbReference type="InterPro" id="IPR016024">
    <property type="entry name" value="ARM-type_fold"/>
</dbReference>
<dbReference type="InterPro" id="IPR030791">
    <property type="entry name" value="Rotatin"/>
</dbReference>
<evidence type="ECO:0000313" key="1">
    <source>
        <dbReference type="EMBL" id="WAR12009.1"/>
    </source>
</evidence>
<dbReference type="EMBL" id="CP111019">
    <property type="protein sequence ID" value="WAR12009.1"/>
    <property type="molecule type" value="Genomic_DNA"/>
</dbReference>